<organism evidence="3 4">
    <name type="scientific">Seminavis robusta</name>
    <dbReference type="NCBI Taxonomy" id="568900"/>
    <lineage>
        <taxon>Eukaryota</taxon>
        <taxon>Sar</taxon>
        <taxon>Stramenopiles</taxon>
        <taxon>Ochrophyta</taxon>
        <taxon>Bacillariophyta</taxon>
        <taxon>Bacillariophyceae</taxon>
        <taxon>Bacillariophycidae</taxon>
        <taxon>Naviculales</taxon>
        <taxon>Naviculaceae</taxon>
        <taxon>Seminavis</taxon>
    </lineage>
</organism>
<feature type="chain" id="PRO_5040369588" evidence="2">
    <location>
        <begin position="17"/>
        <end position="108"/>
    </location>
</feature>
<feature type="compositionally biased region" description="Low complexity" evidence="1">
    <location>
        <begin position="40"/>
        <end position="53"/>
    </location>
</feature>
<keyword evidence="2" id="KW-0732">Signal</keyword>
<dbReference type="Proteomes" id="UP001153069">
    <property type="component" value="Unassembled WGS sequence"/>
</dbReference>
<protein>
    <submittedName>
        <fullName evidence="3">Uncharacterized protein</fullName>
    </submittedName>
</protein>
<dbReference type="AlphaFoldDB" id="A0A9N8DLT6"/>
<comment type="caution">
    <text evidence="3">The sequence shown here is derived from an EMBL/GenBank/DDBJ whole genome shotgun (WGS) entry which is preliminary data.</text>
</comment>
<feature type="region of interest" description="Disordered" evidence="1">
    <location>
        <begin position="35"/>
        <end position="86"/>
    </location>
</feature>
<sequence>MKSTLFLLLLPALSWGFLMPSPAMQRTTIKVFETSENNPTERTTTKASSSAEETVAKQIKETLESTNPADLFEEKNEEEEEEGESWEYQIFNPNMFWTERSGRFPTTH</sequence>
<evidence type="ECO:0000256" key="2">
    <source>
        <dbReference type="SAM" id="SignalP"/>
    </source>
</evidence>
<evidence type="ECO:0000313" key="3">
    <source>
        <dbReference type="EMBL" id="CAB9505427.1"/>
    </source>
</evidence>
<feature type="compositionally biased region" description="Acidic residues" evidence="1">
    <location>
        <begin position="75"/>
        <end position="85"/>
    </location>
</feature>
<evidence type="ECO:0000313" key="4">
    <source>
        <dbReference type="Proteomes" id="UP001153069"/>
    </source>
</evidence>
<name>A0A9N8DLT6_9STRA</name>
<evidence type="ECO:0000256" key="1">
    <source>
        <dbReference type="SAM" id="MobiDB-lite"/>
    </source>
</evidence>
<dbReference type="EMBL" id="CAICTM010000229">
    <property type="protein sequence ID" value="CAB9505427.1"/>
    <property type="molecule type" value="Genomic_DNA"/>
</dbReference>
<feature type="compositionally biased region" description="Basic and acidic residues" evidence="1">
    <location>
        <begin position="54"/>
        <end position="63"/>
    </location>
</feature>
<keyword evidence="4" id="KW-1185">Reference proteome</keyword>
<reference evidence="3" key="1">
    <citation type="submission" date="2020-06" db="EMBL/GenBank/DDBJ databases">
        <authorList>
            <consortium name="Plant Systems Biology data submission"/>
        </authorList>
    </citation>
    <scope>NUCLEOTIDE SEQUENCE</scope>
    <source>
        <strain evidence="3">D6</strain>
    </source>
</reference>
<feature type="signal peptide" evidence="2">
    <location>
        <begin position="1"/>
        <end position="16"/>
    </location>
</feature>
<proteinExistence type="predicted"/>
<gene>
    <name evidence="3" type="ORF">SEMRO_230_G093440.1</name>
</gene>
<accession>A0A9N8DLT6</accession>